<evidence type="ECO:0000313" key="2">
    <source>
        <dbReference type="Proteomes" id="UP001054945"/>
    </source>
</evidence>
<protein>
    <submittedName>
        <fullName evidence="1">Kinesin-like protein KIF28P</fullName>
    </submittedName>
</protein>
<gene>
    <name evidence="1" type="primary">B4U79_12708</name>
    <name evidence="1" type="ORF">CEXT_22441</name>
</gene>
<proteinExistence type="predicted"/>
<accession>A0AAV4VJ89</accession>
<dbReference type="Proteomes" id="UP001054945">
    <property type="component" value="Unassembled WGS sequence"/>
</dbReference>
<dbReference type="AlphaFoldDB" id="A0AAV4VJ89"/>
<dbReference type="SUPFAM" id="SSF49562">
    <property type="entry name" value="C2 domain (Calcium/lipid-binding domain, CaLB)"/>
    <property type="match status" value="1"/>
</dbReference>
<keyword evidence="2" id="KW-1185">Reference proteome</keyword>
<dbReference type="InterPro" id="IPR035892">
    <property type="entry name" value="C2_domain_sf"/>
</dbReference>
<dbReference type="EMBL" id="BPLR01014659">
    <property type="protein sequence ID" value="GIY70402.1"/>
    <property type="molecule type" value="Genomic_DNA"/>
</dbReference>
<organism evidence="1 2">
    <name type="scientific">Caerostris extrusa</name>
    <name type="common">Bark spider</name>
    <name type="synonym">Caerostris bankana</name>
    <dbReference type="NCBI Taxonomy" id="172846"/>
    <lineage>
        <taxon>Eukaryota</taxon>
        <taxon>Metazoa</taxon>
        <taxon>Ecdysozoa</taxon>
        <taxon>Arthropoda</taxon>
        <taxon>Chelicerata</taxon>
        <taxon>Arachnida</taxon>
        <taxon>Araneae</taxon>
        <taxon>Araneomorphae</taxon>
        <taxon>Entelegynae</taxon>
        <taxon>Araneoidea</taxon>
        <taxon>Araneidae</taxon>
        <taxon>Caerostris</taxon>
    </lineage>
</organism>
<evidence type="ECO:0000313" key="1">
    <source>
        <dbReference type="EMBL" id="GIY70402.1"/>
    </source>
</evidence>
<dbReference type="Gene3D" id="2.60.40.150">
    <property type="entry name" value="C2 domain"/>
    <property type="match status" value="1"/>
</dbReference>
<name>A0AAV4VJ89_CAEEX</name>
<sequence length="244" mass="28182">MKEMYQNYEAGDEWDVDEDRDPFIEDLDTEVQIGNVQVFLQPLAYMVELKEQLEIVDYKGTEVGIMNIEVIPCTPQGKEYTEHDDMFVDNPNELMGKDLHFMVKLLGCRGLPSRFNDITCKYKVYLDTEDNVTEVISDTSNPDFNHKKIFSFKRVTQSVVDPNKQSIIVELLLMKKQQHRQQQRLENIRRMIDLAETHKKKKLPVSLVKDLYSTTSADVAEELLQKVPTVTDDVDAESSICAVL</sequence>
<comment type="caution">
    <text evidence="1">The sequence shown here is derived from an EMBL/GenBank/DDBJ whole genome shotgun (WGS) entry which is preliminary data.</text>
</comment>
<reference evidence="1 2" key="1">
    <citation type="submission" date="2021-06" db="EMBL/GenBank/DDBJ databases">
        <title>Caerostris extrusa draft genome.</title>
        <authorList>
            <person name="Kono N."/>
            <person name="Arakawa K."/>
        </authorList>
    </citation>
    <scope>NUCLEOTIDE SEQUENCE [LARGE SCALE GENOMIC DNA]</scope>
</reference>